<dbReference type="InterPro" id="IPR029064">
    <property type="entry name" value="Ribosomal_eL30-like_sf"/>
</dbReference>
<organism evidence="2 3">
    <name type="scientific">Reticulomyxa filosa</name>
    <dbReference type="NCBI Taxonomy" id="46433"/>
    <lineage>
        <taxon>Eukaryota</taxon>
        <taxon>Sar</taxon>
        <taxon>Rhizaria</taxon>
        <taxon>Retaria</taxon>
        <taxon>Foraminifera</taxon>
        <taxon>Monothalamids</taxon>
        <taxon>Reticulomyxidae</taxon>
        <taxon>Reticulomyxa</taxon>
    </lineage>
</organism>
<dbReference type="EMBL" id="ASPP01019063">
    <property type="protein sequence ID" value="ETO15505.1"/>
    <property type="molecule type" value="Genomic_DNA"/>
</dbReference>
<reference evidence="2 3" key="1">
    <citation type="journal article" date="2013" name="Curr. Biol.">
        <title>The Genome of the Foraminiferan Reticulomyxa filosa.</title>
        <authorList>
            <person name="Glockner G."/>
            <person name="Hulsmann N."/>
            <person name="Schleicher M."/>
            <person name="Noegel A.A."/>
            <person name="Eichinger L."/>
            <person name="Gallinger C."/>
            <person name="Pawlowski J."/>
            <person name="Sierra R."/>
            <person name="Euteneuer U."/>
            <person name="Pillet L."/>
            <person name="Moustafa A."/>
            <person name="Platzer M."/>
            <person name="Groth M."/>
            <person name="Szafranski K."/>
            <person name="Schliwa M."/>
        </authorList>
    </citation>
    <scope>NUCLEOTIDE SEQUENCE [LARGE SCALE GENOMIC DNA]</scope>
</reference>
<evidence type="ECO:0000313" key="3">
    <source>
        <dbReference type="Proteomes" id="UP000023152"/>
    </source>
</evidence>
<accession>X6MQY2</accession>
<comment type="caution">
    <text evidence="2">The sequence shown here is derived from an EMBL/GenBank/DDBJ whole genome shotgun (WGS) entry which is preliminary data.</text>
</comment>
<feature type="transmembrane region" description="Helical" evidence="1">
    <location>
        <begin position="146"/>
        <end position="165"/>
    </location>
</feature>
<gene>
    <name evidence="2" type="ORF">RFI_21860</name>
</gene>
<keyword evidence="1" id="KW-0812">Transmembrane</keyword>
<evidence type="ECO:0000313" key="2">
    <source>
        <dbReference type="EMBL" id="ETO15505.1"/>
    </source>
</evidence>
<dbReference type="AlphaFoldDB" id="X6MQY2"/>
<feature type="transmembrane region" description="Helical" evidence="1">
    <location>
        <begin position="87"/>
        <end position="107"/>
    </location>
</feature>
<protein>
    <submittedName>
        <fullName evidence="2">Uncharacterized protein</fullName>
    </submittedName>
</protein>
<keyword evidence="1" id="KW-0472">Membrane</keyword>
<dbReference type="Proteomes" id="UP000023152">
    <property type="component" value="Unassembled WGS sequence"/>
</dbReference>
<sequence>MYTTSANFKNDLFSGENDVKFVRKKKILMDFMQEIAKDTNKYCFAMEMGALQTYSFTGLIWEIVQQDQFLEWLASQYKNYGSLTRRMLNLLNVLAELEVLCFLIYAVNFAELEDAIDDSTTDLINFLNQKKNPKKNNEEKTKTTFWYEYLAAFSPCLFFFAYGQYQGGETFQKKLILFDGL</sequence>
<keyword evidence="3" id="KW-1185">Reference proteome</keyword>
<dbReference type="SUPFAM" id="SSF55315">
    <property type="entry name" value="L30e-like"/>
    <property type="match status" value="1"/>
</dbReference>
<proteinExistence type="predicted"/>
<evidence type="ECO:0000256" key="1">
    <source>
        <dbReference type="SAM" id="Phobius"/>
    </source>
</evidence>
<name>X6MQY2_RETFI</name>
<keyword evidence="1" id="KW-1133">Transmembrane helix</keyword>
<dbReference type="OrthoDB" id="1927066at2759"/>